<organism evidence="1 2">
    <name type="scientific">Nepenthes gracilis</name>
    <name type="common">Slender pitcher plant</name>
    <dbReference type="NCBI Taxonomy" id="150966"/>
    <lineage>
        <taxon>Eukaryota</taxon>
        <taxon>Viridiplantae</taxon>
        <taxon>Streptophyta</taxon>
        <taxon>Embryophyta</taxon>
        <taxon>Tracheophyta</taxon>
        <taxon>Spermatophyta</taxon>
        <taxon>Magnoliopsida</taxon>
        <taxon>eudicotyledons</taxon>
        <taxon>Gunneridae</taxon>
        <taxon>Pentapetalae</taxon>
        <taxon>Caryophyllales</taxon>
        <taxon>Nepenthaceae</taxon>
        <taxon>Nepenthes</taxon>
    </lineage>
</organism>
<gene>
    <name evidence="1" type="ORF">Nepgr_021165</name>
</gene>
<proteinExistence type="predicted"/>
<reference evidence="1" key="1">
    <citation type="submission" date="2023-05" db="EMBL/GenBank/DDBJ databases">
        <title>Nepenthes gracilis genome sequencing.</title>
        <authorList>
            <person name="Fukushima K."/>
        </authorList>
    </citation>
    <scope>NUCLEOTIDE SEQUENCE</scope>
    <source>
        <strain evidence="1">SING2019-196</strain>
    </source>
</reference>
<dbReference type="AlphaFoldDB" id="A0AAD3SZ21"/>
<comment type="caution">
    <text evidence="1">The sequence shown here is derived from an EMBL/GenBank/DDBJ whole genome shotgun (WGS) entry which is preliminary data.</text>
</comment>
<accession>A0AAD3SZ21</accession>
<dbReference type="Proteomes" id="UP001279734">
    <property type="component" value="Unassembled WGS sequence"/>
</dbReference>
<name>A0AAD3SZ21_NEPGR</name>
<dbReference type="EMBL" id="BSYO01000020">
    <property type="protein sequence ID" value="GMH19324.1"/>
    <property type="molecule type" value="Genomic_DNA"/>
</dbReference>
<keyword evidence="2" id="KW-1185">Reference proteome</keyword>
<evidence type="ECO:0000313" key="1">
    <source>
        <dbReference type="EMBL" id="GMH19324.1"/>
    </source>
</evidence>
<sequence>MYLCLGFFLTTGPDALELRCGRGSVRPLGRSGMASSEASSSVATALSVLRNPRAFTRWTSAEEVSKEPATASRFVGVKLASCMPVGYWISRYSKYLRGQHFDGI</sequence>
<evidence type="ECO:0000313" key="2">
    <source>
        <dbReference type="Proteomes" id="UP001279734"/>
    </source>
</evidence>
<protein>
    <submittedName>
        <fullName evidence="1">Uncharacterized protein</fullName>
    </submittedName>
</protein>